<organism evidence="2 3">
    <name type="scientific">Plenodomus tracheiphilus IPT5</name>
    <dbReference type="NCBI Taxonomy" id="1408161"/>
    <lineage>
        <taxon>Eukaryota</taxon>
        <taxon>Fungi</taxon>
        <taxon>Dikarya</taxon>
        <taxon>Ascomycota</taxon>
        <taxon>Pezizomycotina</taxon>
        <taxon>Dothideomycetes</taxon>
        <taxon>Pleosporomycetidae</taxon>
        <taxon>Pleosporales</taxon>
        <taxon>Pleosporineae</taxon>
        <taxon>Leptosphaeriaceae</taxon>
        <taxon>Plenodomus</taxon>
    </lineage>
</organism>
<dbReference type="AlphaFoldDB" id="A0A6A7BNX5"/>
<evidence type="ECO:0000313" key="2">
    <source>
        <dbReference type="EMBL" id="KAF2855848.1"/>
    </source>
</evidence>
<dbReference type="Proteomes" id="UP000799423">
    <property type="component" value="Unassembled WGS sequence"/>
</dbReference>
<reference evidence="2" key="1">
    <citation type="submission" date="2020-01" db="EMBL/GenBank/DDBJ databases">
        <authorList>
            <consortium name="DOE Joint Genome Institute"/>
            <person name="Haridas S."/>
            <person name="Albert R."/>
            <person name="Binder M."/>
            <person name="Bloem J."/>
            <person name="Labutti K."/>
            <person name="Salamov A."/>
            <person name="Andreopoulos B."/>
            <person name="Baker S.E."/>
            <person name="Barry K."/>
            <person name="Bills G."/>
            <person name="Bluhm B.H."/>
            <person name="Cannon C."/>
            <person name="Castanera R."/>
            <person name="Culley D.E."/>
            <person name="Daum C."/>
            <person name="Ezra D."/>
            <person name="Gonzalez J.B."/>
            <person name="Henrissat B."/>
            <person name="Kuo A."/>
            <person name="Liang C."/>
            <person name="Lipzen A."/>
            <person name="Lutzoni F."/>
            <person name="Magnuson J."/>
            <person name="Mondo S."/>
            <person name="Nolan M."/>
            <person name="Ohm R."/>
            <person name="Pangilinan J."/>
            <person name="Park H.-J."/>
            <person name="Ramirez L."/>
            <person name="Alfaro M."/>
            <person name="Sun H."/>
            <person name="Tritt A."/>
            <person name="Yoshinaga Y."/>
            <person name="Zwiers L.-H."/>
            <person name="Turgeon B.G."/>
            <person name="Goodwin S.B."/>
            <person name="Spatafora J.W."/>
            <person name="Crous P.W."/>
            <person name="Grigoriev I.V."/>
        </authorList>
    </citation>
    <scope>NUCLEOTIDE SEQUENCE</scope>
    <source>
        <strain evidence="2">IPT5</strain>
    </source>
</reference>
<sequence>MRDRGQFGGGCAGPVSRAASNGAAHGPGGASQKVTAEVEMTMVGQPPSLTSTHEAPLVQSGRGRGPASYGTKHGSLLCPSLLYVCPVGRSAQTPEECMCVGCDVMRASNVVRWTKRFTPSSPPGMAHKQRQIIPPPKITHQHCPFQVPAQGTRRATQRRRVPNPAFPTL</sequence>
<keyword evidence="3" id="KW-1185">Reference proteome</keyword>
<name>A0A6A7BNX5_9PLEO</name>
<feature type="region of interest" description="Disordered" evidence="1">
    <location>
        <begin position="45"/>
        <end position="66"/>
    </location>
</feature>
<feature type="region of interest" description="Disordered" evidence="1">
    <location>
        <begin position="147"/>
        <end position="169"/>
    </location>
</feature>
<evidence type="ECO:0000313" key="3">
    <source>
        <dbReference type="Proteomes" id="UP000799423"/>
    </source>
</evidence>
<dbReference type="EMBL" id="MU006290">
    <property type="protein sequence ID" value="KAF2855848.1"/>
    <property type="molecule type" value="Genomic_DNA"/>
</dbReference>
<gene>
    <name evidence="2" type="ORF">T440DRAFT_475198</name>
</gene>
<evidence type="ECO:0000256" key="1">
    <source>
        <dbReference type="SAM" id="MobiDB-lite"/>
    </source>
</evidence>
<proteinExistence type="predicted"/>
<accession>A0A6A7BNX5</accession>
<protein>
    <submittedName>
        <fullName evidence="2">Uncharacterized protein</fullName>
    </submittedName>
</protein>